<evidence type="ECO:0000313" key="1">
    <source>
        <dbReference type="EMBL" id="MPN39834.1"/>
    </source>
</evidence>
<comment type="caution">
    <text evidence="1">The sequence shown here is derived from an EMBL/GenBank/DDBJ whole genome shotgun (WGS) entry which is preliminary data.</text>
</comment>
<reference evidence="1" key="1">
    <citation type="submission" date="2019-08" db="EMBL/GenBank/DDBJ databases">
        <authorList>
            <person name="Kucharzyk K."/>
            <person name="Murdoch R.W."/>
            <person name="Higgins S."/>
            <person name="Loffler F."/>
        </authorList>
    </citation>
    <scope>NUCLEOTIDE SEQUENCE</scope>
</reference>
<organism evidence="1">
    <name type="scientific">bioreactor metagenome</name>
    <dbReference type="NCBI Taxonomy" id="1076179"/>
    <lineage>
        <taxon>unclassified sequences</taxon>
        <taxon>metagenomes</taxon>
        <taxon>ecological metagenomes</taxon>
    </lineage>
</organism>
<protein>
    <submittedName>
        <fullName evidence="1">Uncharacterized protein</fullName>
    </submittedName>
</protein>
<sequence length="62" mass="7112">MCAVYNIPWIGSEVLDVGSSWRFFFNQYGDTTAINLISVFIEESTDRIVLRILVGLFIIRVI</sequence>
<proteinExistence type="predicted"/>
<accession>A0A645HUJ8</accession>
<gene>
    <name evidence="1" type="ORF">SDC9_187368</name>
</gene>
<name>A0A645HUJ8_9ZZZZ</name>
<dbReference type="AlphaFoldDB" id="A0A645HUJ8"/>
<dbReference type="EMBL" id="VSSQ01095896">
    <property type="protein sequence ID" value="MPN39834.1"/>
    <property type="molecule type" value="Genomic_DNA"/>
</dbReference>